<organism evidence="2 3">
    <name type="scientific">Sunxiuqinia dokdonensis</name>
    <dbReference type="NCBI Taxonomy" id="1409788"/>
    <lineage>
        <taxon>Bacteria</taxon>
        <taxon>Pseudomonadati</taxon>
        <taxon>Bacteroidota</taxon>
        <taxon>Bacteroidia</taxon>
        <taxon>Marinilabiliales</taxon>
        <taxon>Prolixibacteraceae</taxon>
        <taxon>Sunxiuqinia</taxon>
    </lineage>
</organism>
<dbReference type="AlphaFoldDB" id="A0A0L8VBJ6"/>
<dbReference type="RefSeq" id="WP_053180808.1">
    <property type="nucleotide sequence ID" value="NZ_LGIA01000062.1"/>
</dbReference>
<feature type="chain" id="PRO_5005591747" evidence="1">
    <location>
        <begin position="26"/>
        <end position="156"/>
    </location>
</feature>
<reference evidence="3" key="1">
    <citation type="submission" date="2015-07" db="EMBL/GenBank/DDBJ databases">
        <title>Genome sequencing of Sunxiuqinia dokdonensis strain SK.</title>
        <authorList>
            <person name="Ahn S."/>
            <person name="Kim B.-C."/>
        </authorList>
    </citation>
    <scope>NUCLEOTIDE SEQUENCE [LARGE SCALE GENOMIC DNA]</scope>
    <source>
        <strain evidence="3">SK</strain>
    </source>
</reference>
<evidence type="ECO:0000313" key="3">
    <source>
        <dbReference type="Proteomes" id="UP000036958"/>
    </source>
</evidence>
<dbReference type="OrthoDB" id="1120849at2"/>
<keyword evidence="3" id="KW-1185">Reference proteome</keyword>
<feature type="signal peptide" evidence="1">
    <location>
        <begin position="1"/>
        <end position="25"/>
    </location>
</feature>
<evidence type="ECO:0000256" key="1">
    <source>
        <dbReference type="SAM" id="SignalP"/>
    </source>
</evidence>
<sequence length="156" mass="17520">MKNKIITGVTIFVFCLATFAVQATATDRSFSDYDIVAVSNQDLSAKADKAWVLSYDNQEAPIVITLHETKRSKNYVVRAEHFEVSYVCCKKGFGASMVKAEYSEIPQEIINRVINSEELGRQKILTPNEVSEEQALDLIAAYLPDLINPSYKHLLN</sequence>
<protein>
    <submittedName>
        <fullName evidence="2">Uncharacterized protein</fullName>
    </submittedName>
</protein>
<comment type="caution">
    <text evidence="2">The sequence shown here is derived from an EMBL/GenBank/DDBJ whole genome shotgun (WGS) entry which is preliminary data.</text>
</comment>
<dbReference type="Proteomes" id="UP000036958">
    <property type="component" value="Unassembled WGS sequence"/>
</dbReference>
<gene>
    <name evidence="2" type="ORF">NC99_12920</name>
</gene>
<name>A0A0L8VBJ6_9BACT</name>
<dbReference type="EMBL" id="LGIA01000062">
    <property type="protein sequence ID" value="KOH45860.1"/>
    <property type="molecule type" value="Genomic_DNA"/>
</dbReference>
<keyword evidence="1" id="KW-0732">Signal</keyword>
<dbReference type="STRING" id="1409788.NC99_12920"/>
<proteinExistence type="predicted"/>
<evidence type="ECO:0000313" key="2">
    <source>
        <dbReference type="EMBL" id="KOH45860.1"/>
    </source>
</evidence>
<accession>A0A0L8VBJ6</accession>